<evidence type="ECO:0000313" key="1">
    <source>
        <dbReference type="EMBL" id="MCA9308510.1"/>
    </source>
</evidence>
<reference evidence="1" key="2">
    <citation type="journal article" date="2021" name="Microbiome">
        <title>Successional dynamics and alternative stable states in a saline activated sludge microbial community over 9 years.</title>
        <authorList>
            <person name="Wang Y."/>
            <person name="Ye J."/>
            <person name="Ju F."/>
            <person name="Liu L."/>
            <person name="Boyd J.A."/>
            <person name="Deng Y."/>
            <person name="Parks D.H."/>
            <person name="Jiang X."/>
            <person name="Yin X."/>
            <person name="Woodcroft B.J."/>
            <person name="Tyson G.W."/>
            <person name="Hugenholtz P."/>
            <person name="Polz M.F."/>
            <person name="Zhang T."/>
        </authorList>
    </citation>
    <scope>NUCLEOTIDE SEQUENCE</scope>
    <source>
        <strain evidence="1">HKST-UBA79</strain>
    </source>
</reference>
<accession>A0A955J3K8</accession>
<dbReference type="AlphaFoldDB" id="A0A955J3K8"/>
<evidence type="ECO:0000313" key="2">
    <source>
        <dbReference type="Proteomes" id="UP000740557"/>
    </source>
</evidence>
<reference evidence="1" key="1">
    <citation type="submission" date="2020-04" db="EMBL/GenBank/DDBJ databases">
        <authorList>
            <person name="Zhang T."/>
        </authorList>
    </citation>
    <scope>NUCLEOTIDE SEQUENCE</scope>
    <source>
        <strain evidence="1">HKST-UBA79</strain>
    </source>
</reference>
<gene>
    <name evidence="1" type="ORF">KC980_03285</name>
</gene>
<dbReference type="Proteomes" id="UP000740557">
    <property type="component" value="Unassembled WGS sequence"/>
</dbReference>
<organism evidence="1 2">
    <name type="scientific">candidate division WWE3 bacterium</name>
    <dbReference type="NCBI Taxonomy" id="2053526"/>
    <lineage>
        <taxon>Bacteria</taxon>
        <taxon>Katanobacteria</taxon>
    </lineage>
</organism>
<comment type="caution">
    <text evidence="1">The sequence shown here is derived from an EMBL/GenBank/DDBJ whole genome shotgun (WGS) entry which is preliminary data.</text>
</comment>
<proteinExistence type="predicted"/>
<evidence type="ECO:0008006" key="3">
    <source>
        <dbReference type="Google" id="ProtNLM"/>
    </source>
</evidence>
<dbReference type="EMBL" id="JAGQNX010000099">
    <property type="protein sequence ID" value="MCA9308510.1"/>
    <property type="molecule type" value="Genomic_DNA"/>
</dbReference>
<name>A0A955J3K8_UNCKA</name>
<sequence length="357" mass="39101">MSEKAYTPNPYDLQWEISSASLGPGKITEIGELLGLQTIEHLVQRAEMFANEIATKAGIEQVGISLLPAWAINVNRLHEAIGESKSSIHLGSLDIPYMLDGHEFGSTLLQQLQKRSFSGVINTLGFTALNTPTLDLWEQQVQESLQLTEWPIPLTVRLSSDAFTENGLGDRVMHLVRMLGPNRVGDVRVAVEIAATEATSQVLNNQATNNPITDYMALMNKLHGQYGDTICYSFDTGHMATIAHGVDVNTQTSLAEVNVAELLETVITQGGPTLTCMVELGQVDNNANTHVPLTEGVLDLERAMRVYGKHVRAGNTTTHPRAIIETNPRDRSAMLTTNNDLLVATLKDLNNAFYRSL</sequence>
<protein>
    <recommendedName>
        <fullName evidence="3">Xylose isomerase-like TIM barrel domain-containing protein</fullName>
    </recommendedName>
</protein>